<feature type="compositionally biased region" description="Polar residues" evidence="1">
    <location>
        <begin position="110"/>
        <end position="120"/>
    </location>
</feature>
<feature type="region of interest" description="Disordered" evidence="1">
    <location>
        <begin position="73"/>
        <end position="120"/>
    </location>
</feature>
<accession>A0A4D6M6L7</accession>
<evidence type="ECO:0000256" key="1">
    <source>
        <dbReference type="SAM" id="MobiDB-lite"/>
    </source>
</evidence>
<dbReference type="EMBL" id="CP039350">
    <property type="protein sequence ID" value="QCD96168.1"/>
    <property type="molecule type" value="Genomic_DNA"/>
</dbReference>
<gene>
    <name evidence="2" type="ORF">DEO72_LG6g870</name>
</gene>
<reference evidence="2 3" key="1">
    <citation type="submission" date="2019-04" db="EMBL/GenBank/DDBJ databases">
        <title>An improved genome assembly and genetic linkage map for asparagus bean, Vigna unguiculata ssp. sesquipedialis.</title>
        <authorList>
            <person name="Xia Q."/>
            <person name="Zhang R."/>
            <person name="Dong Y."/>
        </authorList>
    </citation>
    <scope>NUCLEOTIDE SEQUENCE [LARGE SCALE GENOMIC DNA]</scope>
    <source>
        <tissue evidence="2">Leaf</tissue>
    </source>
</reference>
<sequence length="146" mass="16888">MAATAHDVVVTVPPSTCILHTISLAPRYSHHDNHQIYVNHHNFVIICTNQRLLCSRIYCKDIVKPPLMGNSRCQKTRSNGEGHHEFIQPRWSDHEPPLLDEPKRADPSVKNPQHSCNQNLDTNKTTIDEILFMFFYDDVNHRITPR</sequence>
<dbReference type="AlphaFoldDB" id="A0A4D6M6L7"/>
<evidence type="ECO:0000313" key="3">
    <source>
        <dbReference type="Proteomes" id="UP000501690"/>
    </source>
</evidence>
<evidence type="ECO:0000313" key="2">
    <source>
        <dbReference type="EMBL" id="QCD96168.1"/>
    </source>
</evidence>
<feature type="compositionally biased region" description="Basic and acidic residues" evidence="1">
    <location>
        <begin position="78"/>
        <end position="107"/>
    </location>
</feature>
<proteinExistence type="predicted"/>
<protein>
    <submittedName>
        <fullName evidence="2">Uncharacterized protein</fullName>
    </submittedName>
</protein>
<dbReference type="Proteomes" id="UP000501690">
    <property type="component" value="Linkage Group LG6"/>
</dbReference>
<name>A0A4D6M6L7_VIGUN</name>
<organism evidence="2 3">
    <name type="scientific">Vigna unguiculata</name>
    <name type="common">Cowpea</name>
    <dbReference type="NCBI Taxonomy" id="3917"/>
    <lineage>
        <taxon>Eukaryota</taxon>
        <taxon>Viridiplantae</taxon>
        <taxon>Streptophyta</taxon>
        <taxon>Embryophyta</taxon>
        <taxon>Tracheophyta</taxon>
        <taxon>Spermatophyta</taxon>
        <taxon>Magnoliopsida</taxon>
        <taxon>eudicotyledons</taxon>
        <taxon>Gunneridae</taxon>
        <taxon>Pentapetalae</taxon>
        <taxon>rosids</taxon>
        <taxon>fabids</taxon>
        <taxon>Fabales</taxon>
        <taxon>Fabaceae</taxon>
        <taxon>Papilionoideae</taxon>
        <taxon>50 kb inversion clade</taxon>
        <taxon>NPAAA clade</taxon>
        <taxon>indigoferoid/millettioid clade</taxon>
        <taxon>Phaseoleae</taxon>
        <taxon>Vigna</taxon>
    </lineage>
</organism>
<keyword evidence="3" id="KW-1185">Reference proteome</keyword>